<evidence type="ECO:0000256" key="6">
    <source>
        <dbReference type="ARBA" id="ARBA00023002"/>
    </source>
</evidence>
<dbReference type="InterPro" id="IPR006076">
    <property type="entry name" value="FAD-dep_OxRdtase"/>
</dbReference>
<dbReference type="SUPFAM" id="SSF51905">
    <property type="entry name" value="FAD/NAD(P)-binding domain"/>
    <property type="match status" value="1"/>
</dbReference>
<dbReference type="Gene3D" id="1.10.8.870">
    <property type="entry name" value="Alpha-glycerophosphate oxidase, cap domain"/>
    <property type="match status" value="1"/>
</dbReference>
<dbReference type="PANTHER" id="PTHR11985:SF35">
    <property type="entry name" value="ANAEROBIC GLYCEROL-3-PHOSPHATE DEHYDROGENASE SUBUNIT A"/>
    <property type="match status" value="1"/>
</dbReference>
<dbReference type="SUPFAM" id="SSF54373">
    <property type="entry name" value="FAD-linked reductases, C-terminal domain"/>
    <property type="match status" value="1"/>
</dbReference>
<comment type="cofactor">
    <cofactor evidence="1">
        <name>FAD</name>
        <dbReference type="ChEBI" id="CHEBI:57692"/>
    </cofactor>
</comment>
<keyword evidence="6" id="KW-0560">Oxidoreductase</keyword>
<dbReference type="InterPro" id="IPR036188">
    <property type="entry name" value="FAD/NAD-bd_sf"/>
</dbReference>
<feature type="domain" description="FAD dependent oxidoreductase" evidence="7">
    <location>
        <begin position="19"/>
        <end position="344"/>
    </location>
</feature>
<dbReference type="Pfam" id="PF16901">
    <property type="entry name" value="DAO_C"/>
    <property type="match status" value="1"/>
</dbReference>
<dbReference type="InterPro" id="IPR031656">
    <property type="entry name" value="DAO_C"/>
</dbReference>
<dbReference type="GO" id="GO:0004368">
    <property type="term" value="F:glycerol-3-phosphate dehydrogenase (quinone) activity"/>
    <property type="evidence" value="ECO:0007669"/>
    <property type="project" value="InterPro"/>
</dbReference>
<sequence length="535" mass="59632">MIFKRTEAIHTIKSTTTWDVAIIGGGATGLGIAVDAAARGYKTLLIEKYDFAKGTSSKSTKLVHGGVRYLANGDIKLVYSALKERGLIFQNAPHVSFVQRFVIPSYSVFSKLKFLIGLKLYDWMAGSLRIGKSSLLNKKEVIEKIPKVKTKGLLGGIQYFDGQFDDARLAINLAQTASEYGAVTLNYAEATAIRKDTNGKVDGLYFVERESGTIHEVQARVVINATGIFVDDILKLDTPTHKNLVRPSQGAHIVIDQKFLGNEDALMIPETSDGRVLFGVPWHGKVLLGTTDTPLNEHQIEPRPLDEEIEFILSTADKYLENAPTRTDIRSVFAGLRPLAAPTNSGSNSTKEISRDHKLIKTESGLITITGGKWTTYRKMAEETIDLAIKTGNLPESRCKTHELPLHGYTEDKYPGHWQVYGSDMIAIQKLMENNPALSEKIHKDYDFRIAEVIWACKNEMIVKVEDFLARRIRLLLLDAKASLEAAPLIAKIMAEQFDKDDEWINRELADYELLVKNYTLSPKEVSNHNDPARG</sequence>
<evidence type="ECO:0000256" key="1">
    <source>
        <dbReference type="ARBA" id="ARBA00001974"/>
    </source>
</evidence>
<dbReference type="GO" id="GO:0006071">
    <property type="term" value="P:glycerol metabolic process"/>
    <property type="evidence" value="ECO:0007669"/>
    <property type="project" value="UniProtKB-KW"/>
</dbReference>
<reference evidence="9 10" key="1">
    <citation type="submission" date="2018-02" db="EMBL/GenBank/DDBJ databases">
        <title>The draft genome of Sphingobacterium sp. 5JN-11.</title>
        <authorList>
            <person name="Liu L."/>
            <person name="Li L."/>
            <person name="Liang L."/>
            <person name="Zhang X."/>
            <person name="Wang T."/>
        </authorList>
    </citation>
    <scope>NUCLEOTIDE SEQUENCE [LARGE SCALE GENOMIC DNA]</scope>
    <source>
        <strain evidence="9 10">5JN-11</strain>
    </source>
</reference>
<dbReference type="InterPro" id="IPR038299">
    <property type="entry name" value="DAO_C_sf"/>
</dbReference>
<dbReference type="GO" id="GO:0046168">
    <property type="term" value="P:glycerol-3-phosphate catabolic process"/>
    <property type="evidence" value="ECO:0007669"/>
    <property type="project" value="TreeGrafter"/>
</dbReference>
<evidence type="ECO:0000256" key="5">
    <source>
        <dbReference type="ARBA" id="ARBA00022827"/>
    </source>
</evidence>
<dbReference type="OrthoDB" id="9766796at2"/>
<evidence type="ECO:0000256" key="3">
    <source>
        <dbReference type="ARBA" id="ARBA00022630"/>
    </source>
</evidence>
<comment type="similarity">
    <text evidence="2">Belongs to the FAD-dependent glycerol-3-phosphate dehydrogenase family.</text>
</comment>
<evidence type="ECO:0000259" key="8">
    <source>
        <dbReference type="Pfam" id="PF16901"/>
    </source>
</evidence>
<name>A0A2S9J7C1_9SPHI</name>
<keyword evidence="4" id="KW-0319">Glycerol metabolism</keyword>
<evidence type="ECO:0000313" key="9">
    <source>
        <dbReference type="EMBL" id="PRD48647.1"/>
    </source>
</evidence>
<keyword evidence="5" id="KW-0274">FAD</keyword>
<protein>
    <submittedName>
        <fullName evidence="9">FAD-dependent oxidoreductase</fullName>
    </submittedName>
</protein>
<dbReference type="AlphaFoldDB" id="A0A2S9J7C1"/>
<gene>
    <name evidence="9" type="ORF">C5745_05470</name>
</gene>
<dbReference type="EMBL" id="PVBQ01000003">
    <property type="protein sequence ID" value="PRD48647.1"/>
    <property type="molecule type" value="Genomic_DNA"/>
</dbReference>
<comment type="caution">
    <text evidence="9">The sequence shown here is derived from an EMBL/GenBank/DDBJ whole genome shotgun (WGS) entry which is preliminary data.</text>
</comment>
<dbReference type="Pfam" id="PF01266">
    <property type="entry name" value="DAO"/>
    <property type="match status" value="1"/>
</dbReference>
<keyword evidence="10" id="KW-1185">Reference proteome</keyword>
<evidence type="ECO:0000259" key="7">
    <source>
        <dbReference type="Pfam" id="PF01266"/>
    </source>
</evidence>
<feature type="domain" description="Alpha-glycerophosphate oxidase C-terminal" evidence="8">
    <location>
        <begin position="371"/>
        <end position="503"/>
    </location>
</feature>
<organism evidence="9 10">
    <name type="scientific">Sphingobacterium haloxyli</name>
    <dbReference type="NCBI Taxonomy" id="2100533"/>
    <lineage>
        <taxon>Bacteria</taxon>
        <taxon>Pseudomonadati</taxon>
        <taxon>Bacteroidota</taxon>
        <taxon>Sphingobacteriia</taxon>
        <taxon>Sphingobacteriales</taxon>
        <taxon>Sphingobacteriaceae</taxon>
        <taxon>Sphingobacterium</taxon>
    </lineage>
</organism>
<evidence type="ECO:0000256" key="4">
    <source>
        <dbReference type="ARBA" id="ARBA00022798"/>
    </source>
</evidence>
<dbReference type="PANTHER" id="PTHR11985">
    <property type="entry name" value="GLYCEROL-3-PHOSPHATE DEHYDROGENASE"/>
    <property type="match status" value="1"/>
</dbReference>
<evidence type="ECO:0000313" key="10">
    <source>
        <dbReference type="Proteomes" id="UP000239711"/>
    </source>
</evidence>
<dbReference type="PRINTS" id="PR01001">
    <property type="entry name" value="FADG3PDH"/>
</dbReference>
<dbReference type="Gene3D" id="3.30.9.10">
    <property type="entry name" value="D-Amino Acid Oxidase, subunit A, domain 2"/>
    <property type="match status" value="1"/>
</dbReference>
<dbReference type="RefSeq" id="WP_105715967.1">
    <property type="nucleotide sequence ID" value="NZ_PVBQ01000003.1"/>
</dbReference>
<dbReference type="InterPro" id="IPR000447">
    <property type="entry name" value="G3P_DH_FAD-dep"/>
</dbReference>
<proteinExistence type="inferred from homology"/>
<accession>A0A2S9J7C1</accession>
<dbReference type="Proteomes" id="UP000239711">
    <property type="component" value="Unassembled WGS sequence"/>
</dbReference>
<keyword evidence="3" id="KW-0285">Flavoprotein</keyword>
<dbReference type="Gene3D" id="3.50.50.60">
    <property type="entry name" value="FAD/NAD(P)-binding domain"/>
    <property type="match status" value="1"/>
</dbReference>
<dbReference type="PROSITE" id="PS00978">
    <property type="entry name" value="FAD_G3PDH_2"/>
    <property type="match status" value="1"/>
</dbReference>
<evidence type="ECO:0000256" key="2">
    <source>
        <dbReference type="ARBA" id="ARBA00007330"/>
    </source>
</evidence>